<evidence type="ECO:0000313" key="1">
    <source>
        <dbReference type="EMBL" id="WHQ68596.1"/>
    </source>
</evidence>
<organism evidence="1 2">
    <name type="scientific">Methylorubrum extorquens</name>
    <name type="common">Methylobacterium dichloromethanicum</name>
    <name type="synonym">Methylobacterium extorquens</name>
    <dbReference type="NCBI Taxonomy" id="408"/>
    <lineage>
        <taxon>Bacteria</taxon>
        <taxon>Pseudomonadati</taxon>
        <taxon>Pseudomonadota</taxon>
        <taxon>Alphaproteobacteria</taxon>
        <taxon>Hyphomicrobiales</taxon>
        <taxon>Methylobacteriaceae</taxon>
        <taxon>Methylorubrum</taxon>
    </lineage>
</organism>
<dbReference type="Proteomes" id="UP001223720">
    <property type="component" value="Chromosome"/>
</dbReference>
<dbReference type="EMBL" id="CP073633">
    <property type="protein sequence ID" value="WHQ68596.1"/>
    <property type="molecule type" value="Genomic_DNA"/>
</dbReference>
<proteinExistence type="predicted"/>
<dbReference type="AlphaFoldDB" id="A0AAX3WB47"/>
<dbReference type="RefSeq" id="WP_283535199.1">
    <property type="nucleotide sequence ID" value="NZ_CP073633.1"/>
</dbReference>
<sequence>MRLSLRLTREQEPFWVPVEQALMELSAQQAAMARAGQDPKDVFGISAGMRLHSVARPLLDQLREDQKAQVRAHVRAMGFGSIASSI</sequence>
<protein>
    <submittedName>
        <fullName evidence="1">Uncharacterized protein</fullName>
    </submittedName>
</protein>
<name>A0AAX3WB47_METEX</name>
<evidence type="ECO:0000313" key="2">
    <source>
        <dbReference type="Proteomes" id="UP001223720"/>
    </source>
</evidence>
<gene>
    <name evidence="1" type="ORF">KEC54_19760</name>
</gene>
<accession>A0AAX3WB47</accession>
<reference evidence="1" key="1">
    <citation type="journal article" date="2022" name="Biotechnol. Bioprocess Eng.">
        <title>Pan-genome Analysis Reveals Comparative Genomic Features of Central Metabolic Pathways in Methylorubrum extorquens.</title>
        <authorList>
            <person name="Lee G.M."/>
            <person name="Scott-Nevros Z.K."/>
            <person name="Lee S.-M."/>
            <person name="Kim D."/>
        </authorList>
    </citation>
    <scope>NUCLEOTIDE SEQUENCE</scope>
    <source>
        <strain evidence="1">ATCC 55366</strain>
    </source>
</reference>